<dbReference type="Proteomes" id="UP000287224">
    <property type="component" value="Unassembled WGS sequence"/>
</dbReference>
<dbReference type="AlphaFoldDB" id="A0A401ZDV2"/>
<comment type="caution">
    <text evidence="2">The sequence shown here is derived from an EMBL/GenBank/DDBJ whole genome shotgun (WGS) entry which is preliminary data.</text>
</comment>
<dbReference type="PANTHER" id="PTHR39168">
    <property type="entry name" value="TRANSCRIPTIONAL REGULATOR-RELATED"/>
    <property type="match status" value="1"/>
</dbReference>
<dbReference type="GO" id="GO:0097063">
    <property type="term" value="F:cadmium ion sensor activity"/>
    <property type="evidence" value="ECO:0007669"/>
    <property type="project" value="TreeGrafter"/>
</dbReference>
<dbReference type="InterPro" id="IPR052543">
    <property type="entry name" value="HTH_Metal-responsive_Reg"/>
</dbReference>
<organism evidence="2 3">
    <name type="scientific">Dictyobacter aurantiacus</name>
    <dbReference type="NCBI Taxonomy" id="1936993"/>
    <lineage>
        <taxon>Bacteria</taxon>
        <taxon>Bacillati</taxon>
        <taxon>Chloroflexota</taxon>
        <taxon>Ktedonobacteria</taxon>
        <taxon>Ktedonobacterales</taxon>
        <taxon>Dictyobacteraceae</taxon>
        <taxon>Dictyobacter</taxon>
    </lineage>
</organism>
<reference evidence="3" key="1">
    <citation type="submission" date="2018-12" db="EMBL/GenBank/DDBJ databases">
        <title>Tengunoibacter tsumagoiensis gen. nov., sp. nov., Dictyobacter kobayashii sp. nov., D. alpinus sp. nov., and D. joshuensis sp. nov. and description of Dictyobacteraceae fam. nov. within the order Ktedonobacterales isolated from Tengu-no-mugimeshi.</title>
        <authorList>
            <person name="Wang C.M."/>
            <person name="Zheng Y."/>
            <person name="Sakai Y."/>
            <person name="Toyoda A."/>
            <person name="Minakuchi Y."/>
            <person name="Abe K."/>
            <person name="Yokota A."/>
            <person name="Yabe S."/>
        </authorList>
    </citation>
    <scope>NUCLEOTIDE SEQUENCE [LARGE SCALE GENOMIC DNA]</scope>
    <source>
        <strain evidence="3">S-27</strain>
    </source>
</reference>
<feature type="domain" description="HTH arsR-type" evidence="1">
    <location>
        <begin position="1"/>
        <end position="86"/>
    </location>
</feature>
<accession>A0A401ZDV2</accession>
<dbReference type="SUPFAM" id="SSF46785">
    <property type="entry name" value="Winged helix' DNA-binding domain"/>
    <property type="match status" value="1"/>
</dbReference>
<keyword evidence="3" id="KW-1185">Reference proteome</keyword>
<evidence type="ECO:0000313" key="3">
    <source>
        <dbReference type="Proteomes" id="UP000287224"/>
    </source>
</evidence>
<protein>
    <submittedName>
        <fullName evidence="2">Transcriptional regulator</fullName>
    </submittedName>
</protein>
<dbReference type="GO" id="GO:0032791">
    <property type="term" value="F:lead ion binding"/>
    <property type="evidence" value="ECO:0007669"/>
    <property type="project" value="TreeGrafter"/>
</dbReference>
<evidence type="ECO:0000259" key="1">
    <source>
        <dbReference type="PROSITE" id="PS50987"/>
    </source>
</evidence>
<dbReference type="CDD" id="cd00090">
    <property type="entry name" value="HTH_ARSR"/>
    <property type="match status" value="1"/>
</dbReference>
<dbReference type="InterPro" id="IPR036390">
    <property type="entry name" value="WH_DNA-bd_sf"/>
</dbReference>
<dbReference type="InterPro" id="IPR036388">
    <property type="entry name" value="WH-like_DNA-bd_sf"/>
</dbReference>
<dbReference type="PRINTS" id="PR00778">
    <property type="entry name" value="HTHARSR"/>
</dbReference>
<dbReference type="RefSeq" id="WP_218030872.1">
    <property type="nucleotide sequence ID" value="NZ_BIFQ01000001.1"/>
</dbReference>
<dbReference type="GO" id="GO:0010288">
    <property type="term" value="P:response to lead ion"/>
    <property type="evidence" value="ECO:0007669"/>
    <property type="project" value="TreeGrafter"/>
</dbReference>
<dbReference type="GO" id="GO:0046686">
    <property type="term" value="P:response to cadmium ion"/>
    <property type="evidence" value="ECO:0007669"/>
    <property type="project" value="TreeGrafter"/>
</dbReference>
<dbReference type="GO" id="GO:0003700">
    <property type="term" value="F:DNA-binding transcription factor activity"/>
    <property type="evidence" value="ECO:0007669"/>
    <property type="project" value="InterPro"/>
</dbReference>
<dbReference type="InterPro" id="IPR001845">
    <property type="entry name" value="HTH_ArsR_DNA-bd_dom"/>
</dbReference>
<dbReference type="InterPro" id="IPR011991">
    <property type="entry name" value="ArsR-like_HTH"/>
</dbReference>
<dbReference type="GO" id="GO:0003677">
    <property type="term" value="F:DNA binding"/>
    <property type="evidence" value="ECO:0007669"/>
    <property type="project" value="TreeGrafter"/>
</dbReference>
<dbReference type="EMBL" id="BIFQ01000001">
    <property type="protein sequence ID" value="GCE05016.1"/>
    <property type="molecule type" value="Genomic_DNA"/>
</dbReference>
<dbReference type="NCBIfam" id="NF033788">
    <property type="entry name" value="HTH_metalloreg"/>
    <property type="match status" value="1"/>
</dbReference>
<sequence length="220" mass="24591">MAAELIADPSRAAILDALMEKRALTAGELARQARVTPQTASSHLAKLVAGGLLTMTTQGRHRYYALASAEVAYCLEALACIAPSVPIRSLRESLVEERLHVARTCYDHLAGKLGVELTQIFIETRLLTAEGQNYAVTNEGARFFLDFGLDLELLRRQRRMFARQCLDWSERRYHLAGSLGTAIARQLFERGWLEKIPSCRALRVTDKGRVGLLEMFGLRM</sequence>
<name>A0A401ZDV2_9CHLR</name>
<evidence type="ECO:0000313" key="2">
    <source>
        <dbReference type="EMBL" id="GCE05016.1"/>
    </source>
</evidence>
<dbReference type="Pfam" id="PF12840">
    <property type="entry name" value="HTH_20"/>
    <property type="match status" value="1"/>
</dbReference>
<dbReference type="SMART" id="SM00418">
    <property type="entry name" value="HTH_ARSR"/>
    <property type="match status" value="1"/>
</dbReference>
<proteinExistence type="predicted"/>
<dbReference type="PANTHER" id="PTHR39168:SF1">
    <property type="entry name" value="TRANSCRIPTIONAL REGULATORY PROTEIN"/>
    <property type="match status" value="1"/>
</dbReference>
<dbReference type="PROSITE" id="PS50987">
    <property type="entry name" value="HTH_ARSR_2"/>
    <property type="match status" value="1"/>
</dbReference>
<gene>
    <name evidence="2" type="ORF">KDAU_23450</name>
</gene>
<dbReference type="Gene3D" id="1.10.10.10">
    <property type="entry name" value="Winged helix-like DNA-binding domain superfamily/Winged helix DNA-binding domain"/>
    <property type="match status" value="1"/>
</dbReference>